<dbReference type="EMBL" id="FOTB01000002">
    <property type="protein sequence ID" value="SFK68973.1"/>
    <property type="molecule type" value="Genomic_DNA"/>
</dbReference>
<dbReference type="GO" id="GO:0006865">
    <property type="term" value="P:amino acid transport"/>
    <property type="evidence" value="ECO:0007669"/>
    <property type="project" value="UniProtKB-KW"/>
</dbReference>
<dbReference type="InterPro" id="IPR045865">
    <property type="entry name" value="ACT-like_dom_sf"/>
</dbReference>
<evidence type="ECO:0000313" key="13">
    <source>
        <dbReference type="Proteomes" id="UP000183090"/>
    </source>
</evidence>
<evidence type="ECO:0000256" key="8">
    <source>
        <dbReference type="ARBA" id="ARBA00023136"/>
    </source>
</evidence>
<evidence type="ECO:0000256" key="3">
    <source>
        <dbReference type="ARBA" id="ARBA00022475"/>
    </source>
</evidence>
<evidence type="ECO:0000256" key="7">
    <source>
        <dbReference type="ARBA" id="ARBA00022970"/>
    </source>
</evidence>
<evidence type="ECO:0000313" key="11">
    <source>
        <dbReference type="EMBL" id="SFK68973.1"/>
    </source>
</evidence>
<evidence type="ECO:0000256" key="4">
    <source>
        <dbReference type="ARBA" id="ARBA00022741"/>
    </source>
</evidence>
<dbReference type="RefSeq" id="WP_046791060.1">
    <property type="nucleotide sequence ID" value="NZ_CP011366.1"/>
</dbReference>
<comment type="similarity">
    <text evidence="1">Belongs to the ABC transporter superfamily.</text>
</comment>
<dbReference type="Pfam" id="PF00005">
    <property type="entry name" value="ABC_tran"/>
    <property type="match status" value="1"/>
</dbReference>
<proteinExistence type="inferred from homology"/>
<protein>
    <submittedName>
        <fullName evidence="11">D-methionine transport system ATP-binding protein</fullName>
    </submittedName>
    <submittedName>
        <fullName evidence="10">Phosphate ABC transporter ATP-binding protein</fullName>
    </submittedName>
</protein>
<reference evidence="10 12" key="1">
    <citation type="journal article" date="2015" name="Int. J. Syst. Evol. Microbiol.">
        <title>Complete genome sequence of Salinicoccus halodurans H3B36, isolated from the Qaidam Basin in China.</title>
        <authorList>
            <person name="Jiang K."/>
            <person name="Xue Y."/>
            <person name="Ma Y."/>
        </authorList>
    </citation>
    <scope>NUCLEOTIDE SEQUENCE [LARGE SCALE GENOMIC DNA]</scope>
    <source>
        <strain evidence="10 12">H3B36</strain>
    </source>
</reference>
<dbReference type="Pfam" id="PF09383">
    <property type="entry name" value="NIL"/>
    <property type="match status" value="1"/>
</dbReference>
<keyword evidence="4" id="KW-0547">Nucleotide-binding</keyword>
<dbReference type="PANTHER" id="PTHR43166">
    <property type="entry name" value="AMINO ACID IMPORT ATP-BINDING PROTEIN"/>
    <property type="match status" value="1"/>
</dbReference>
<keyword evidence="7" id="KW-0029">Amino-acid transport</keyword>
<dbReference type="GO" id="GO:0005886">
    <property type="term" value="C:plasma membrane"/>
    <property type="evidence" value="ECO:0007669"/>
    <property type="project" value="UniProtKB-ARBA"/>
</dbReference>
<keyword evidence="6" id="KW-1278">Translocase</keyword>
<feature type="domain" description="ABC transporter" evidence="9">
    <location>
        <begin position="2"/>
        <end position="241"/>
    </location>
</feature>
<reference evidence="11 13" key="3">
    <citation type="submission" date="2016-10" db="EMBL/GenBank/DDBJ databases">
        <authorList>
            <person name="Varghese N."/>
            <person name="Submissions S."/>
        </authorList>
    </citation>
    <scope>NUCLEOTIDE SEQUENCE [LARGE SCALE GENOMIC DNA]</scope>
    <source>
        <strain evidence="11 13">CGMCC 1.6501</strain>
    </source>
</reference>
<keyword evidence="3" id="KW-1003">Cell membrane</keyword>
<dbReference type="InterPro" id="IPR018449">
    <property type="entry name" value="NIL_domain"/>
</dbReference>
<evidence type="ECO:0000259" key="9">
    <source>
        <dbReference type="PROSITE" id="PS50893"/>
    </source>
</evidence>
<dbReference type="PROSITE" id="PS50893">
    <property type="entry name" value="ABC_TRANSPORTER_2"/>
    <property type="match status" value="1"/>
</dbReference>
<keyword evidence="12" id="KW-1185">Reference proteome</keyword>
<dbReference type="PROSITE" id="PS00211">
    <property type="entry name" value="ABC_TRANSPORTER_1"/>
    <property type="match status" value="1"/>
</dbReference>
<evidence type="ECO:0000256" key="5">
    <source>
        <dbReference type="ARBA" id="ARBA00022840"/>
    </source>
</evidence>
<dbReference type="SUPFAM" id="SSF52540">
    <property type="entry name" value="P-loop containing nucleoside triphosphate hydrolases"/>
    <property type="match status" value="1"/>
</dbReference>
<evidence type="ECO:0000313" key="12">
    <source>
        <dbReference type="Proteomes" id="UP000034029"/>
    </source>
</evidence>
<name>A0A0F7HMX5_9STAP</name>
<keyword evidence="8" id="KW-0472">Membrane</keyword>
<dbReference type="InterPro" id="IPR003439">
    <property type="entry name" value="ABC_transporter-like_ATP-bd"/>
</dbReference>
<dbReference type="KEGG" id="shv:AAT16_12200"/>
<dbReference type="OrthoDB" id="9784332at2"/>
<dbReference type="Gene3D" id="3.30.70.260">
    <property type="match status" value="1"/>
</dbReference>
<evidence type="ECO:0000313" key="10">
    <source>
        <dbReference type="EMBL" id="AKG74881.1"/>
    </source>
</evidence>
<evidence type="ECO:0000256" key="2">
    <source>
        <dbReference type="ARBA" id="ARBA00022448"/>
    </source>
</evidence>
<dbReference type="EMBL" id="CP011366">
    <property type="protein sequence ID" value="AKG74881.1"/>
    <property type="molecule type" value="Genomic_DNA"/>
</dbReference>
<dbReference type="FunFam" id="3.40.50.300:FF:000056">
    <property type="entry name" value="Cell division ATP-binding protein FtsE"/>
    <property type="match status" value="1"/>
</dbReference>
<dbReference type="AlphaFoldDB" id="A0A0F7HMX5"/>
<gene>
    <name evidence="10" type="ORF">AAT16_12200</name>
    <name evidence="11" type="ORF">SAMN05216235_1193</name>
</gene>
<dbReference type="SMART" id="SM00382">
    <property type="entry name" value="AAA"/>
    <property type="match status" value="1"/>
</dbReference>
<dbReference type="Proteomes" id="UP000183090">
    <property type="component" value="Unassembled WGS sequence"/>
</dbReference>
<keyword evidence="5 11" id="KW-0067">ATP-binding</keyword>
<dbReference type="GO" id="GO:0016887">
    <property type="term" value="F:ATP hydrolysis activity"/>
    <property type="evidence" value="ECO:0007669"/>
    <property type="project" value="InterPro"/>
</dbReference>
<accession>A0A0F7HMX5</accession>
<evidence type="ECO:0000256" key="6">
    <source>
        <dbReference type="ARBA" id="ARBA00022967"/>
    </source>
</evidence>
<evidence type="ECO:0000256" key="1">
    <source>
        <dbReference type="ARBA" id="ARBA00005417"/>
    </source>
</evidence>
<organism evidence="11 13">
    <name type="scientific">Salinicoccus halodurans</name>
    <dbReference type="NCBI Taxonomy" id="407035"/>
    <lineage>
        <taxon>Bacteria</taxon>
        <taxon>Bacillati</taxon>
        <taxon>Bacillota</taxon>
        <taxon>Bacilli</taxon>
        <taxon>Bacillales</taxon>
        <taxon>Staphylococcaceae</taxon>
        <taxon>Salinicoccus</taxon>
    </lineage>
</organism>
<dbReference type="CDD" id="cd03258">
    <property type="entry name" value="ABC_MetN_methionine_transporter"/>
    <property type="match status" value="1"/>
</dbReference>
<sequence>MIEFRNLEKSFEGKHGAVHALKDINLTVEKGAIYGVVGFSGAGKSTLIRCVNYLEQPTAGSVIVDGSDLTQISTREIRSVKKKIGMVFQHFNLLNSKTVYANVAMPLILDNTPKAKIRERVTELLDFVGLGDKAKMYPDQLSGGQKQRVGIARALATQPSILLCDEATSALDPQTTDSILNLLRKINEEYNITILLITHEMAVVREICNRVAVMEDGNVIEEGTVFEIFSNPQTATGKNFVNTVMHTEIPKYVTEMIENGSDSTDVYRINFVDHSAGRPFLSQISKKFDLDVNVLFGNITELQGVPFGNLIVRFQGDGSEVTKALSYLEENKIVYNEVNTNAG</sequence>
<keyword evidence="2" id="KW-0813">Transport</keyword>
<dbReference type="Gene3D" id="3.40.50.300">
    <property type="entry name" value="P-loop containing nucleotide triphosphate hydrolases"/>
    <property type="match status" value="1"/>
</dbReference>
<dbReference type="PANTHER" id="PTHR43166:SF30">
    <property type="entry name" value="METHIONINE IMPORT ATP-BINDING PROTEIN METN"/>
    <property type="match status" value="1"/>
</dbReference>
<dbReference type="InterPro" id="IPR003593">
    <property type="entry name" value="AAA+_ATPase"/>
</dbReference>
<dbReference type="SMART" id="SM00930">
    <property type="entry name" value="NIL"/>
    <property type="match status" value="1"/>
</dbReference>
<dbReference type="GO" id="GO:0005524">
    <property type="term" value="F:ATP binding"/>
    <property type="evidence" value="ECO:0007669"/>
    <property type="project" value="UniProtKB-KW"/>
</dbReference>
<dbReference type="InterPro" id="IPR027417">
    <property type="entry name" value="P-loop_NTPase"/>
</dbReference>
<dbReference type="Proteomes" id="UP000034029">
    <property type="component" value="Chromosome"/>
</dbReference>
<reference evidence="12" key="2">
    <citation type="submission" date="2015-04" db="EMBL/GenBank/DDBJ databases">
        <title>Complete genome sequence of Salinicoccus halodurans strain H3B36, isolated from the Qaidam basin of China.</title>
        <authorList>
            <person name="Ma Y."/>
            <person name="Jiang K."/>
            <person name="Xue Y."/>
        </authorList>
    </citation>
    <scope>NUCLEOTIDE SEQUENCE [LARGE SCALE GENOMIC DNA]</scope>
    <source>
        <strain evidence="12">H3B36</strain>
    </source>
</reference>
<dbReference type="InterPro" id="IPR050086">
    <property type="entry name" value="MetN_ABC_transporter-like"/>
</dbReference>
<dbReference type="InterPro" id="IPR017871">
    <property type="entry name" value="ABC_transporter-like_CS"/>
</dbReference>
<dbReference type="SUPFAM" id="SSF55021">
    <property type="entry name" value="ACT-like"/>
    <property type="match status" value="1"/>
</dbReference>
<dbReference type="InterPro" id="IPR041701">
    <property type="entry name" value="MetN_ABC"/>
</dbReference>